<dbReference type="Proteomes" id="UP001206126">
    <property type="component" value="Unassembled WGS sequence"/>
</dbReference>
<reference evidence="2 3" key="1">
    <citation type="submission" date="2022-08" db="EMBL/GenBank/DDBJ databases">
        <title>Reclassification of Massilia species as members of the genera Telluria, Duganella, Pseudoduganella, Mokoshia gen. nov. and Zemynaea gen. nov. using orthogonal and non-orthogonal genome-based approaches.</title>
        <authorList>
            <person name="Bowman J.P."/>
        </authorList>
    </citation>
    <scope>NUCLEOTIDE SEQUENCE [LARGE SCALE GENOMIC DNA]</scope>
    <source>
        <strain evidence="2 3">JCM 31605</strain>
    </source>
</reference>
<dbReference type="Pfam" id="PF07642">
    <property type="entry name" value="BBP2"/>
    <property type="match status" value="1"/>
</dbReference>
<evidence type="ECO:0000313" key="2">
    <source>
        <dbReference type="EMBL" id="MCS0806786.1"/>
    </source>
</evidence>
<protein>
    <submittedName>
        <fullName evidence="2">Porin</fullName>
    </submittedName>
</protein>
<dbReference type="InterPro" id="IPR011486">
    <property type="entry name" value="BBP2"/>
</dbReference>
<comment type="caution">
    <text evidence="2">The sequence shown here is derived from an EMBL/GenBank/DDBJ whole genome shotgun (WGS) entry which is preliminary data.</text>
</comment>
<organism evidence="2 3">
    <name type="scientific">Massilia agilis</name>
    <dbReference type="NCBI Taxonomy" id="1811226"/>
    <lineage>
        <taxon>Bacteria</taxon>
        <taxon>Pseudomonadati</taxon>
        <taxon>Pseudomonadota</taxon>
        <taxon>Betaproteobacteria</taxon>
        <taxon>Burkholderiales</taxon>
        <taxon>Oxalobacteraceae</taxon>
        <taxon>Telluria group</taxon>
        <taxon>Massilia</taxon>
    </lineage>
</organism>
<dbReference type="RefSeq" id="WP_258820561.1">
    <property type="nucleotide sequence ID" value="NZ_JANUHB010000001.1"/>
</dbReference>
<gene>
    <name evidence="2" type="ORF">NX774_02445</name>
</gene>
<accession>A0ABT2D646</accession>
<keyword evidence="3" id="KW-1185">Reference proteome</keyword>
<evidence type="ECO:0000256" key="1">
    <source>
        <dbReference type="SAM" id="MobiDB-lite"/>
    </source>
</evidence>
<dbReference type="EMBL" id="JANUHB010000001">
    <property type="protein sequence ID" value="MCS0806786.1"/>
    <property type="molecule type" value="Genomic_DNA"/>
</dbReference>
<feature type="region of interest" description="Disordered" evidence="1">
    <location>
        <begin position="65"/>
        <end position="84"/>
    </location>
</feature>
<sequence>MIGTSSVKCALTSSRDNLTEDWVKAKPEMLVSNAGGQHAIQRRGSCRAMLLAAALGAYTIPAWPQTEPADGSGPGKAETPPALQPPLAVTLSANPRPFRIDMDSAGPVYATGVISGFGQWQTNVVPGDRHWHFDDDNVQLFLNKADGPVQFFVQGAFYSIPVAGVPYVRSADASPALYTLVPQAYVKFAPTDNFSVMIGKLPTLVGAESTFTFQNMNIQRGLLWNQENAVNRGLQVNYAQGDWTFALSINDGFYSSHPSWISGSASYAIDKTNTLAFIGAGNTKETGVSTVRTPLFQNNQQIYNLIYTHIAGPWTIQPYLQYSHVPRLPQFGASDSASTYGAAVLASFDFGSEAAPAAVRVPGFKLAARAEYLDTSGSAADGTPNLLYGPGSAAWSLTLTPTYQYKNFFARAEIAYVGARHITPGLAFGSDGTKGSQVRGLFEAGLLF</sequence>
<name>A0ABT2D646_9BURK</name>
<evidence type="ECO:0000313" key="3">
    <source>
        <dbReference type="Proteomes" id="UP001206126"/>
    </source>
</evidence>
<proteinExistence type="predicted"/>
<dbReference type="SUPFAM" id="SSF56935">
    <property type="entry name" value="Porins"/>
    <property type="match status" value="1"/>
</dbReference>